<organism evidence="1 2">
    <name type="scientific">Reichenbachiella ulvae</name>
    <dbReference type="NCBI Taxonomy" id="2980104"/>
    <lineage>
        <taxon>Bacteria</taxon>
        <taxon>Pseudomonadati</taxon>
        <taxon>Bacteroidota</taxon>
        <taxon>Cytophagia</taxon>
        <taxon>Cytophagales</taxon>
        <taxon>Reichenbachiellaceae</taxon>
        <taxon>Reichenbachiella</taxon>
    </lineage>
</organism>
<comment type="caution">
    <text evidence="1">The sequence shown here is derived from an EMBL/GenBank/DDBJ whole genome shotgun (WGS) entry which is preliminary data.</text>
</comment>
<protein>
    <recommendedName>
        <fullName evidence="3">Haem-binding domain-containing protein</fullName>
    </recommendedName>
</protein>
<name>A0ABT3CVQ2_9BACT</name>
<dbReference type="SUPFAM" id="SSF46626">
    <property type="entry name" value="Cytochrome c"/>
    <property type="match status" value="1"/>
</dbReference>
<dbReference type="RefSeq" id="WP_264138459.1">
    <property type="nucleotide sequence ID" value="NZ_JAOYOD010000001.1"/>
</dbReference>
<evidence type="ECO:0008006" key="3">
    <source>
        <dbReference type="Google" id="ProtNLM"/>
    </source>
</evidence>
<gene>
    <name evidence="1" type="ORF">N7U62_13235</name>
</gene>
<sequence>MEVLESKCNVCHARRNPSRVFTEENMDAYGSSIYEQVFVRKRMPRGSSIRLSEQESNALKNWLNTLK</sequence>
<keyword evidence="2" id="KW-1185">Reference proteome</keyword>
<dbReference type="InterPro" id="IPR036909">
    <property type="entry name" value="Cyt_c-like_dom_sf"/>
</dbReference>
<accession>A0ABT3CVQ2</accession>
<dbReference type="Proteomes" id="UP001300692">
    <property type="component" value="Unassembled WGS sequence"/>
</dbReference>
<evidence type="ECO:0000313" key="1">
    <source>
        <dbReference type="EMBL" id="MCV9387638.1"/>
    </source>
</evidence>
<proteinExistence type="predicted"/>
<reference evidence="1 2" key="1">
    <citation type="submission" date="2022-10" db="EMBL/GenBank/DDBJ databases">
        <title>Comparative genomics and taxonomic characterization of three novel marine species of genus Reichenbachiella exhibiting antioxidant and polysaccharide degradation activities.</title>
        <authorList>
            <person name="Muhammad N."/>
            <person name="Lee Y.-J."/>
            <person name="Ko J."/>
            <person name="Kim S.-G."/>
        </authorList>
    </citation>
    <scope>NUCLEOTIDE SEQUENCE [LARGE SCALE GENOMIC DNA]</scope>
    <source>
        <strain evidence="1 2">ABR2-5</strain>
    </source>
</reference>
<dbReference type="EMBL" id="JAOYOD010000001">
    <property type="protein sequence ID" value="MCV9387638.1"/>
    <property type="molecule type" value="Genomic_DNA"/>
</dbReference>
<evidence type="ECO:0000313" key="2">
    <source>
        <dbReference type="Proteomes" id="UP001300692"/>
    </source>
</evidence>